<dbReference type="InterPro" id="IPR001433">
    <property type="entry name" value="OxRdtase_FAD/NAD-bd"/>
</dbReference>
<dbReference type="STRING" id="74348.SAMN04488523_11540"/>
<evidence type="ECO:0000256" key="2">
    <source>
        <dbReference type="ARBA" id="ARBA00022714"/>
    </source>
</evidence>
<dbReference type="InterPro" id="IPR006058">
    <property type="entry name" value="2Fe2S_fd_BS"/>
</dbReference>
<protein>
    <submittedName>
        <fullName evidence="9">Phthalate 4,5-dioxygenase reductase subunit</fullName>
    </submittedName>
</protein>
<evidence type="ECO:0000256" key="6">
    <source>
        <dbReference type="ARBA" id="ARBA00023014"/>
    </source>
</evidence>
<dbReference type="GO" id="GO:0046872">
    <property type="term" value="F:metal ion binding"/>
    <property type="evidence" value="ECO:0007669"/>
    <property type="project" value="UniProtKB-KW"/>
</dbReference>
<evidence type="ECO:0000256" key="5">
    <source>
        <dbReference type="ARBA" id="ARBA00023004"/>
    </source>
</evidence>
<dbReference type="Pfam" id="PF00111">
    <property type="entry name" value="Fer2"/>
    <property type="match status" value="1"/>
</dbReference>
<dbReference type="InterPro" id="IPR050415">
    <property type="entry name" value="MRET"/>
</dbReference>
<keyword evidence="4" id="KW-0560">Oxidoreductase</keyword>
<keyword evidence="10" id="KW-1185">Reference proteome</keyword>
<evidence type="ECO:0000256" key="1">
    <source>
        <dbReference type="ARBA" id="ARBA00022630"/>
    </source>
</evidence>
<dbReference type="PROSITE" id="PS00197">
    <property type="entry name" value="2FE2S_FER_1"/>
    <property type="match status" value="1"/>
</dbReference>
<feature type="domain" description="2Fe-2S ferredoxin-type" evidence="7">
    <location>
        <begin position="229"/>
        <end position="312"/>
    </location>
</feature>
<dbReference type="InterPro" id="IPR017938">
    <property type="entry name" value="Riboflavin_synthase-like_b-brl"/>
</dbReference>
<dbReference type="OrthoDB" id="9792185at2"/>
<evidence type="ECO:0000256" key="4">
    <source>
        <dbReference type="ARBA" id="ARBA00023002"/>
    </source>
</evidence>
<dbReference type="Gene3D" id="3.40.50.80">
    <property type="entry name" value="Nucleotide-binding domain of ferredoxin-NADP reductase (FNR) module"/>
    <property type="match status" value="1"/>
</dbReference>
<dbReference type="InterPro" id="IPR012675">
    <property type="entry name" value="Beta-grasp_dom_sf"/>
</dbReference>
<feature type="domain" description="FAD-binding FR-type" evidence="8">
    <location>
        <begin position="1"/>
        <end position="103"/>
    </location>
</feature>
<dbReference type="PRINTS" id="PR00409">
    <property type="entry name" value="PHDIOXRDTASE"/>
</dbReference>
<dbReference type="InterPro" id="IPR017927">
    <property type="entry name" value="FAD-bd_FR_type"/>
</dbReference>
<evidence type="ECO:0000313" key="10">
    <source>
        <dbReference type="Proteomes" id="UP000198977"/>
    </source>
</evidence>
<dbReference type="SUPFAM" id="SSF52343">
    <property type="entry name" value="Ferredoxin reductase-like, C-terminal NADP-linked domain"/>
    <property type="match status" value="1"/>
</dbReference>
<dbReference type="PROSITE" id="PS51384">
    <property type="entry name" value="FAD_FR"/>
    <property type="match status" value="1"/>
</dbReference>
<accession>A0A1I2FD74</accession>
<keyword evidence="2" id="KW-0001">2Fe-2S</keyword>
<dbReference type="PROSITE" id="PS51085">
    <property type="entry name" value="2FE2S_FER_2"/>
    <property type="match status" value="1"/>
</dbReference>
<dbReference type="Gene3D" id="2.40.30.10">
    <property type="entry name" value="Translation factors"/>
    <property type="match status" value="1"/>
</dbReference>
<evidence type="ECO:0000259" key="8">
    <source>
        <dbReference type="PROSITE" id="PS51384"/>
    </source>
</evidence>
<dbReference type="CDD" id="cd06185">
    <property type="entry name" value="PDR_like"/>
    <property type="match status" value="1"/>
</dbReference>
<organism evidence="9 10">
    <name type="scientific">Sulfitobacter brevis</name>
    <dbReference type="NCBI Taxonomy" id="74348"/>
    <lineage>
        <taxon>Bacteria</taxon>
        <taxon>Pseudomonadati</taxon>
        <taxon>Pseudomonadota</taxon>
        <taxon>Alphaproteobacteria</taxon>
        <taxon>Rhodobacterales</taxon>
        <taxon>Roseobacteraceae</taxon>
        <taxon>Sulfitobacter</taxon>
    </lineage>
</organism>
<keyword evidence="3" id="KW-0479">Metal-binding</keyword>
<evidence type="ECO:0000256" key="3">
    <source>
        <dbReference type="ARBA" id="ARBA00022723"/>
    </source>
</evidence>
<sequence length="312" mass="35014">MADIRMRIVMRRALTEDICEFTLEPVVNENLPSFTPGAHLTIETPSGAMRRYSLVNDGTSPEQYVIAIKRESNSRGGSISMHEDAIEGAELLVSTPENTFELTEAKEYLLIAGGIGVTPIYAMGQHLARENIPYRVIYCTRSEEETAYLAEIKELFGDRLTLHHDGGDIESIYDFWDHFEEPKDMKVYCCGPAPMLEEIEAISGHWPEGRVIFEDFKPVEVVREDDTAFNVKLEKSGKTVRVPEDRSILEALRDAGIATVSSCESGTCGTCKTRLLAGRAEHRDMVLMDDEKDDHIMICVSRSKSEELCLDL</sequence>
<reference evidence="9 10" key="1">
    <citation type="submission" date="2016-10" db="EMBL/GenBank/DDBJ databases">
        <authorList>
            <person name="de Groot N.N."/>
        </authorList>
    </citation>
    <scope>NUCLEOTIDE SEQUENCE [LARGE SCALE GENOMIC DNA]</scope>
    <source>
        <strain evidence="9 10">DSM 11443</strain>
    </source>
</reference>
<dbReference type="InterPro" id="IPR036010">
    <property type="entry name" value="2Fe-2S_ferredoxin-like_sf"/>
</dbReference>
<dbReference type="PANTHER" id="PTHR47354:SF1">
    <property type="entry name" value="CARNITINE MONOOXYGENASE REDUCTASE SUBUNIT"/>
    <property type="match status" value="1"/>
</dbReference>
<keyword evidence="9" id="KW-0223">Dioxygenase</keyword>
<dbReference type="Gene3D" id="3.10.20.30">
    <property type="match status" value="1"/>
</dbReference>
<dbReference type="CDD" id="cd00207">
    <property type="entry name" value="fer2"/>
    <property type="match status" value="1"/>
</dbReference>
<proteinExistence type="predicted"/>
<keyword evidence="5" id="KW-0408">Iron</keyword>
<dbReference type="SUPFAM" id="SSF54292">
    <property type="entry name" value="2Fe-2S ferredoxin-like"/>
    <property type="match status" value="1"/>
</dbReference>
<keyword evidence="6" id="KW-0411">Iron-sulfur</keyword>
<keyword evidence="1" id="KW-0285">Flavoprotein</keyword>
<dbReference type="Proteomes" id="UP000198977">
    <property type="component" value="Unassembled WGS sequence"/>
</dbReference>
<dbReference type="EMBL" id="FOMW01000015">
    <property type="protein sequence ID" value="SFF02461.1"/>
    <property type="molecule type" value="Genomic_DNA"/>
</dbReference>
<dbReference type="GO" id="GO:0051537">
    <property type="term" value="F:2 iron, 2 sulfur cluster binding"/>
    <property type="evidence" value="ECO:0007669"/>
    <property type="project" value="UniProtKB-KW"/>
</dbReference>
<dbReference type="AlphaFoldDB" id="A0A1I2FD74"/>
<name>A0A1I2FD74_9RHOB</name>
<evidence type="ECO:0000313" key="9">
    <source>
        <dbReference type="EMBL" id="SFF02461.1"/>
    </source>
</evidence>
<gene>
    <name evidence="9" type="ORF">SAMN04488523_11540</name>
</gene>
<dbReference type="GO" id="GO:0051213">
    <property type="term" value="F:dioxygenase activity"/>
    <property type="evidence" value="ECO:0007669"/>
    <property type="project" value="UniProtKB-KW"/>
</dbReference>
<dbReference type="SUPFAM" id="SSF63380">
    <property type="entry name" value="Riboflavin synthase domain-like"/>
    <property type="match status" value="1"/>
</dbReference>
<dbReference type="InterPro" id="IPR001041">
    <property type="entry name" value="2Fe-2S_ferredoxin-type"/>
</dbReference>
<dbReference type="Pfam" id="PF00175">
    <property type="entry name" value="NAD_binding_1"/>
    <property type="match status" value="1"/>
</dbReference>
<dbReference type="PANTHER" id="PTHR47354">
    <property type="entry name" value="NADH OXIDOREDUCTASE HCR"/>
    <property type="match status" value="1"/>
</dbReference>
<dbReference type="InterPro" id="IPR039261">
    <property type="entry name" value="FNR_nucleotide-bd"/>
</dbReference>
<evidence type="ECO:0000259" key="7">
    <source>
        <dbReference type="PROSITE" id="PS51085"/>
    </source>
</evidence>